<organism evidence="2 3">
    <name type="scientific">Guyanagaster necrorhizus</name>
    <dbReference type="NCBI Taxonomy" id="856835"/>
    <lineage>
        <taxon>Eukaryota</taxon>
        <taxon>Fungi</taxon>
        <taxon>Dikarya</taxon>
        <taxon>Basidiomycota</taxon>
        <taxon>Agaricomycotina</taxon>
        <taxon>Agaricomycetes</taxon>
        <taxon>Agaricomycetidae</taxon>
        <taxon>Agaricales</taxon>
        <taxon>Marasmiineae</taxon>
        <taxon>Physalacriaceae</taxon>
        <taxon>Guyanagaster</taxon>
    </lineage>
</organism>
<keyword evidence="1" id="KW-0812">Transmembrane</keyword>
<sequence length="63" mass="7076">MTEIEEQVVIPTSVANELGYLSIRAIKRFTISGAATMIVRCWTSGLMVGLLQSQRQGSHRRRK</sequence>
<accession>A0A9P8ATH4</accession>
<reference evidence="2" key="1">
    <citation type="submission" date="2020-11" db="EMBL/GenBank/DDBJ databases">
        <title>Adaptations for nitrogen fixation in a non-lichenized fungal sporocarp promotes dispersal by wood-feeding termites.</title>
        <authorList>
            <consortium name="DOE Joint Genome Institute"/>
            <person name="Koch R.A."/>
            <person name="Yoon G."/>
            <person name="Arayal U."/>
            <person name="Lail K."/>
            <person name="Amirebrahimi M."/>
            <person name="Labutti K."/>
            <person name="Lipzen A."/>
            <person name="Riley R."/>
            <person name="Barry K."/>
            <person name="Henrissat B."/>
            <person name="Grigoriev I.V."/>
            <person name="Herr J.R."/>
            <person name="Aime M.C."/>
        </authorList>
    </citation>
    <scope>NUCLEOTIDE SEQUENCE</scope>
    <source>
        <strain evidence="2">MCA 3950</strain>
    </source>
</reference>
<keyword evidence="1" id="KW-0472">Membrane</keyword>
<evidence type="ECO:0000256" key="1">
    <source>
        <dbReference type="SAM" id="Phobius"/>
    </source>
</evidence>
<dbReference type="EMBL" id="MU250532">
    <property type="protein sequence ID" value="KAG7447200.1"/>
    <property type="molecule type" value="Genomic_DNA"/>
</dbReference>
<proteinExistence type="predicted"/>
<feature type="transmembrane region" description="Helical" evidence="1">
    <location>
        <begin position="29"/>
        <end position="51"/>
    </location>
</feature>
<name>A0A9P8ATH4_9AGAR</name>
<dbReference type="GeneID" id="66108350"/>
<protein>
    <submittedName>
        <fullName evidence="2">Uncharacterized protein</fullName>
    </submittedName>
</protein>
<dbReference type="RefSeq" id="XP_043040700.1">
    <property type="nucleotide sequence ID" value="XM_043186053.1"/>
</dbReference>
<evidence type="ECO:0000313" key="2">
    <source>
        <dbReference type="EMBL" id="KAG7447200.1"/>
    </source>
</evidence>
<evidence type="ECO:0000313" key="3">
    <source>
        <dbReference type="Proteomes" id="UP000812287"/>
    </source>
</evidence>
<keyword evidence="1" id="KW-1133">Transmembrane helix</keyword>
<dbReference type="AlphaFoldDB" id="A0A9P8ATH4"/>
<comment type="caution">
    <text evidence="2">The sequence shown here is derived from an EMBL/GenBank/DDBJ whole genome shotgun (WGS) entry which is preliminary data.</text>
</comment>
<keyword evidence="3" id="KW-1185">Reference proteome</keyword>
<gene>
    <name evidence="2" type="ORF">BT62DRAFT_931038</name>
</gene>
<dbReference type="Proteomes" id="UP000812287">
    <property type="component" value="Unassembled WGS sequence"/>
</dbReference>